<dbReference type="SUPFAM" id="SSF103473">
    <property type="entry name" value="MFS general substrate transporter"/>
    <property type="match status" value="1"/>
</dbReference>
<dbReference type="PANTHER" id="PTHR42718:SF42">
    <property type="entry name" value="EXPORT PROTEIN"/>
    <property type="match status" value="1"/>
</dbReference>
<feature type="transmembrane region" description="Helical" evidence="5">
    <location>
        <begin position="368"/>
        <end position="391"/>
    </location>
</feature>
<reference evidence="7" key="1">
    <citation type="submission" date="2022-10" db="EMBL/GenBank/DDBJ databases">
        <title>WGS of marine actinomycetes from Thailand.</title>
        <authorList>
            <person name="Thawai C."/>
        </authorList>
    </citation>
    <scope>NUCLEOTIDE SEQUENCE</scope>
    <source>
        <strain evidence="7">SW21</strain>
    </source>
</reference>
<dbReference type="RefSeq" id="WP_235726267.1">
    <property type="nucleotide sequence ID" value="NZ_JAPKFM010000007.1"/>
</dbReference>
<evidence type="ECO:0000313" key="8">
    <source>
        <dbReference type="Proteomes" id="UP001143347"/>
    </source>
</evidence>
<feature type="transmembrane region" description="Helical" evidence="5">
    <location>
        <begin position="412"/>
        <end position="430"/>
    </location>
</feature>
<sequence length="516" mass="52459">MSETSFSPGADLPTGRWGHRGVLVAMCLALILVVASVSALNLALPDLAISLGADNTALTWIADGYTVALAALVLPLGAVGDRIGRRSVLIVGAIVFGGASLAAAYADTTSTLIAARVVMGVGAAMIMPGTLSTITATFPPEQRSRGVAIWSGFAAAGAIIGMLVAGSLLERWGWESIFITSAVVGVVAAVAAAALAPNTRDRDPQRFDVIGALATSIAIGTLVFAIIEGNDRGWTTLPVLICAGVCVLGFVVYAVQGTRTQHPLLDPQLFGLSGFRAGAIVVLTQFMAIFGFFFVGLQYLQLILDYSPLLAAIALIPVAAVVMPTATVTPRLVSWVGLKYVMAAGLALIAVGLLWISRLHVDSGYAPFLGGLIVAGLGIGVASSTGTSAIVGSLTRDHQGVASAMNCTTREVGSAVGIAIMGSVFSSHYSNHLPDLTTLPAQAADAVRDSAAGGLAAAEQLGGPPGAQLGAAVRGAFIDGMSASMISVAVVLFVAALGCALKAPRQQPDSDVTDNR</sequence>
<evidence type="ECO:0000256" key="2">
    <source>
        <dbReference type="ARBA" id="ARBA00022692"/>
    </source>
</evidence>
<feature type="transmembrane region" description="Helical" evidence="5">
    <location>
        <begin position="147"/>
        <end position="165"/>
    </location>
</feature>
<organism evidence="7 8">
    <name type="scientific">Gordonia aquimaris</name>
    <dbReference type="NCBI Taxonomy" id="2984863"/>
    <lineage>
        <taxon>Bacteria</taxon>
        <taxon>Bacillati</taxon>
        <taxon>Actinomycetota</taxon>
        <taxon>Actinomycetes</taxon>
        <taxon>Mycobacteriales</taxon>
        <taxon>Gordoniaceae</taxon>
        <taxon>Gordonia</taxon>
    </lineage>
</organism>
<evidence type="ECO:0000256" key="3">
    <source>
        <dbReference type="ARBA" id="ARBA00022989"/>
    </source>
</evidence>
<dbReference type="PROSITE" id="PS50850">
    <property type="entry name" value="MFS"/>
    <property type="match status" value="1"/>
</dbReference>
<gene>
    <name evidence="7" type="ORF">OSB52_08875</name>
</gene>
<keyword evidence="4 5" id="KW-0472">Membrane</keyword>
<dbReference type="InterPro" id="IPR011701">
    <property type="entry name" value="MFS"/>
</dbReference>
<comment type="subcellular location">
    <subcellularLocation>
        <location evidence="1">Cell membrane</location>
        <topology evidence="1">Multi-pass membrane protein</topology>
    </subcellularLocation>
</comment>
<dbReference type="AlphaFoldDB" id="A0A9X3D5M5"/>
<keyword evidence="8" id="KW-1185">Reference proteome</keyword>
<accession>A0A9X3D5M5</accession>
<feature type="transmembrane region" description="Helical" evidence="5">
    <location>
        <begin position="306"/>
        <end position="326"/>
    </location>
</feature>
<feature type="transmembrane region" description="Helical" evidence="5">
    <location>
        <begin position="338"/>
        <end position="356"/>
    </location>
</feature>
<evidence type="ECO:0000259" key="6">
    <source>
        <dbReference type="PROSITE" id="PS50850"/>
    </source>
</evidence>
<name>A0A9X3D5M5_9ACTN</name>
<evidence type="ECO:0000313" key="7">
    <source>
        <dbReference type="EMBL" id="MCX2964201.1"/>
    </source>
</evidence>
<dbReference type="PANTHER" id="PTHR42718">
    <property type="entry name" value="MAJOR FACILITATOR SUPERFAMILY MULTIDRUG TRANSPORTER MFSC"/>
    <property type="match status" value="1"/>
</dbReference>
<feature type="transmembrane region" description="Helical" evidence="5">
    <location>
        <begin position="56"/>
        <end position="76"/>
    </location>
</feature>
<comment type="caution">
    <text evidence="7">The sequence shown here is derived from an EMBL/GenBank/DDBJ whole genome shotgun (WGS) entry which is preliminary data.</text>
</comment>
<dbReference type="Proteomes" id="UP001143347">
    <property type="component" value="Unassembled WGS sequence"/>
</dbReference>
<dbReference type="InterPro" id="IPR036259">
    <property type="entry name" value="MFS_trans_sf"/>
</dbReference>
<feature type="transmembrane region" description="Helical" evidence="5">
    <location>
        <begin position="21"/>
        <end position="44"/>
    </location>
</feature>
<dbReference type="EMBL" id="JAPKFM010000007">
    <property type="protein sequence ID" value="MCX2964201.1"/>
    <property type="molecule type" value="Genomic_DNA"/>
</dbReference>
<protein>
    <submittedName>
        <fullName evidence="7">MFS transporter</fullName>
    </submittedName>
</protein>
<feature type="transmembrane region" description="Helical" evidence="5">
    <location>
        <begin position="233"/>
        <end position="255"/>
    </location>
</feature>
<feature type="transmembrane region" description="Helical" evidence="5">
    <location>
        <begin position="177"/>
        <end position="197"/>
    </location>
</feature>
<keyword evidence="3 5" id="KW-1133">Transmembrane helix</keyword>
<feature type="transmembrane region" description="Helical" evidence="5">
    <location>
        <begin position="481"/>
        <end position="501"/>
    </location>
</feature>
<dbReference type="CDD" id="cd17321">
    <property type="entry name" value="MFS_MMR_MDR_like"/>
    <property type="match status" value="1"/>
</dbReference>
<dbReference type="GO" id="GO:0005886">
    <property type="term" value="C:plasma membrane"/>
    <property type="evidence" value="ECO:0007669"/>
    <property type="project" value="UniProtKB-SubCell"/>
</dbReference>
<dbReference type="InterPro" id="IPR020846">
    <property type="entry name" value="MFS_dom"/>
</dbReference>
<evidence type="ECO:0000256" key="4">
    <source>
        <dbReference type="ARBA" id="ARBA00023136"/>
    </source>
</evidence>
<dbReference type="Gene3D" id="1.20.1250.20">
    <property type="entry name" value="MFS general substrate transporter like domains"/>
    <property type="match status" value="1"/>
</dbReference>
<evidence type="ECO:0000256" key="5">
    <source>
        <dbReference type="SAM" id="Phobius"/>
    </source>
</evidence>
<evidence type="ECO:0000256" key="1">
    <source>
        <dbReference type="ARBA" id="ARBA00004651"/>
    </source>
</evidence>
<feature type="transmembrane region" description="Helical" evidence="5">
    <location>
        <begin position="112"/>
        <end position="135"/>
    </location>
</feature>
<feature type="transmembrane region" description="Helical" evidence="5">
    <location>
        <begin position="209"/>
        <end position="227"/>
    </location>
</feature>
<dbReference type="GO" id="GO:0022857">
    <property type="term" value="F:transmembrane transporter activity"/>
    <property type="evidence" value="ECO:0007669"/>
    <property type="project" value="InterPro"/>
</dbReference>
<proteinExistence type="predicted"/>
<feature type="transmembrane region" description="Helical" evidence="5">
    <location>
        <begin position="88"/>
        <end position="106"/>
    </location>
</feature>
<feature type="transmembrane region" description="Helical" evidence="5">
    <location>
        <begin position="275"/>
        <end position="300"/>
    </location>
</feature>
<feature type="domain" description="Major facilitator superfamily (MFS) profile" evidence="6">
    <location>
        <begin position="22"/>
        <end position="507"/>
    </location>
</feature>
<dbReference type="Pfam" id="PF07690">
    <property type="entry name" value="MFS_1"/>
    <property type="match status" value="1"/>
</dbReference>
<keyword evidence="2 5" id="KW-0812">Transmembrane</keyword>